<dbReference type="PANTHER" id="PTHR15574:SF21">
    <property type="entry name" value="DDB1- AND CUL4-ASSOCIATED FACTOR 8"/>
    <property type="match status" value="1"/>
</dbReference>
<feature type="region of interest" description="Disordered" evidence="4">
    <location>
        <begin position="1055"/>
        <end position="1078"/>
    </location>
</feature>
<dbReference type="EMBL" id="KV784361">
    <property type="protein sequence ID" value="OEU13750.1"/>
    <property type="molecule type" value="Genomic_DNA"/>
</dbReference>
<dbReference type="InterPro" id="IPR011990">
    <property type="entry name" value="TPR-like_helical_dom_sf"/>
</dbReference>
<dbReference type="InterPro" id="IPR001680">
    <property type="entry name" value="WD40_rpt"/>
</dbReference>
<organism evidence="5 6">
    <name type="scientific">Fragilariopsis cylindrus CCMP1102</name>
    <dbReference type="NCBI Taxonomy" id="635003"/>
    <lineage>
        <taxon>Eukaryota</taxon>
        <taxon>Sar</taxon>
        <taxon>Stramenopiles</taxon>
        <taxon>Ochrophyta</taxon>
        <taxon>Bacillariophyta</taxon>
        <taxon>Bacillariophyceae</taxon>
        <taxon>Bacillariophycidae</taxon>
        <taxon>Bacillariales</taxon>
        <taxon>Bacillariaceae</taxon>
        <taxon>Fragilariopsis</taxon>
    </lineage>
</organism>
<feature type="region of interest" description="Disordered" evidence="4">
    <location>
        <begin position="414"/>
        <end position="443"/>
    </location>
</feature>
<dbReference type="InParanoid" id="A0A1E7F6I0"/>
<proteinExistence type="predicted"/>
<dbReference type="Proteomes" id="UP000095751">
    <property type="component" value="Unassembled WGS sequence"/>
</dbReference>
<dbReference type="InterPro" id="IPR019775">
    <property type="entry name" value="WD40_repeat_CS"/>
</dbReference>
<evidence type="ECO:0000256" key="2">
    <source>
        <dbReference type="ARBA" id="ARBA00022737"/>
    </source>
</evidence>
<feature type="compositionally biased region" description="Acidic residues" evidence="4">
    <location>
        <begin position="220"/>
        <end position="233"/>
    </location>
</feature>
<dbReference type="SUPFAM" id="SSF50978">
    <property type="entry name" value="WD40 repeat-like"/>
    <property type="match status" value="1"/>
</dbReference>
<accession>A0A1E7F6I0</accession>
<dbReference type="PROSITE" id="PS50082">
    <property type="entry name" value="WD_REPEATS_2"/>
    <property type="match status" value="1"/>
</dbReference>
<dbReference type="GO" id="GO:0005737">
    <property type="term" value="C:cytoplasm"/>
    <property type="evidence" value="ECO:0007669"/>
    <property type="project" value="TreeGrafter"/>
</dbReference>
<dbReference type="Gene3D" id="1.25.40.10">
    <property type="entry name" value="Tetratricopeptide repeat domain"/>
    <property type="match status" value="1"/>
</dbReference>
<keyword evidence="1 3" id="KW-0853">WD repeat</keyword>
<feature type="compositionally biased region" description="Low complexity" evidence="4">
    <location>
        <begin position="136"/>
        <end position="153"/>
    </location>
</feature>
<dbReference type="Gene3D" id="2.130.10.10">
    <property type="entry name" value="YVTN repeat-like/Quinoprotein amine dehydrogenase"/>
    <property type="match status" value="2"/>
</dbReference>
<feature type="repeat" description="WD" evidence="3">
    <location>
        <begin position="267"/>
        <end position="301"/>
    </location>
</feature>
<dbReference type="SMART" id="SM00320">
    <property type="entry name" value="WD40"/>
    <property type="match status" value="3"/>
</dbReference>
<dbReference type="InterPro" id="IPR045151">
    <property type="entry name" value="DCAF8"/>
</dbReference>
<evidence type="ECO:0000256" key="1">
    <source>
        <dbReference type="ARBA" id="ARBA00022574"/>
    </source>
</evidence>
<feature type="region of interest" description="Disordered" evidence="4">
    <location>
        <begin position="110"/>
        <end position="242"/>
    </location>
</feature>
<evidence type="ECO:0000313" key="6">
    <source>
        <dbReference type="Proteomes" id="UP000095751"/>
    </source>
</evidence>
<dbReference type="OrthoDB" id="4869960at2759"/>
<evidence type="ECO:0000256" key="4">
    <source>
        <dbReference type="SAM" id="MobiDB-lite"/>
    </source>
</evidence>
<feature type="compositionally biased region" description="Acidic residues" evidence="4">
    <location>
        <begin position="154"/>
        <end position="168"/>
    </location>
</feature>
<name>A0A1E7F6I0_9STRA</name>
<evidence type="ECO:0000256" key="3">
    <source>
        <dbReference type="PROSITE-ProRule" id="PRU00221"/>
    </source>
</evidence>
<feature type="compositionally biased region" description="Low complexity" evidence="4">
    <location>
        <begin position="414"/>
        <end position="427"/>
    </location>
</feature>
<reference evidence="5 6" key="1">
    <citation type="submission" date="2016-09" db="EMBL/GenBank/DDBJ databases">
        <title>Extensive genetic diversity and differential bi-allelic expression allows diatom success in the polar Southern Ocean.</title>
        <authorList>
            <consortium name="DOE Joint Genome Institute"/>
            <person name="Mock T."/>
            <person name="Otillar R.P."/>
            <person name="Strauss J."/>
            <person name="Dupont C."/>
            <person name="Frickenhaus S."/>
            <person name="Maumus F."/>
            <person name="Mcmullan M."/>
            <person name="Sanges R."/>
            <person name="Schmutz J."/>
            <person name="Toseland A."/>
            <person name="Valas R."/>
            <person name="Veluchamy A."/>
            <person name="Ward B.J."/>
            <person name="Allen A."/>
            <person name="Barry K."/>
            <person name="Falciatore A."/>
            <person name="Ferrante M."/>
            <person name="Fortunato A.E."/>
            <person name="Gloeckner G."/>
            <person name="Gruber A."/>
            <person name="Hipkin R."/>
            <person name="Janech M."/>
            <person name="Kroth P."/>
            <person name="Leese F."/>
            <person name="Lindquist E."/>
            <person name="Lyon B.R."/>
            <person name="Martin J."/>
            <person name="Mayer C."/>
            <person name="Parker M."/>
            <person name="Quesneville H."/>
            <person name="Raymond J."/>
            <person name="Uhlig C."/>
            <person name="Valentin K.U."/>
            <person name="Worden A.Z."/>
            <person name="Armbrust E.V."/>
            <person name="Bowler C."/>
            <person name="Green B."/>
            <person name="Moulton V."/>
            <person name="Van Oosterhout C."/>
            <person name="Grigoriev I."/>
        </authorList>
    </citation>
    <scope>NUCLEOTIDE SEQUENCE [LARGE SCALE GENOMIC DNA]</scope>
    <source>
        <strain evidence="5 6">CCMP1102</strain>
    </source>
</reference>
<sequence>MMPEMSIMHESYSDAVVKSWQSQSKSQSQQCRRTTLPELLQLRQTFGMFKRRGRRQGYESVSNLNRNRHLHDESLNYLSYRGAWNPTRLQNSILVVGPGTPASTVQFSVKAKSNKTNHQERDSDNEDGEHEESHLSSSSSSSSSPSSSSNSNSDESDDGKQEEDEEQDNSSNEEQHSEEREHKRMDEDDDHDDEDEDVEESDDDDSGSEGFYEYMRSNGDSDDEDLSSQEEPDLNGRTSSRTILTSMRHGGCINTSAWLTSDCGWRLSTTNNGVHAVESTEIPTQVVTSGDDRLLKVWDVSEAIGNTSPLAGGMSTWTPFSSSSSRINDDYYGYKERWQSFADARRRNDDGEYGCSGDYHPPGTVRLLTSVSTGHKGNVFHVTPLKGRPGMFATCGADGFLRLVDVERSCSNVESANASSSGSGSSSTAVVHPMYDDDTRNNPRLFDPENPLAFFLRNSSGMCFSHTMIDDSDVGLLCSEKGLIRFDLRLSPREQSTKSLLPRTARSSGSMVRSMRSCKACAVLPVNTDGGVGKGNGGGSTYAFAGGSSPAVALCDLRMTVDSSQHNSTSSGSRVLQYYKPASLSEENNVSVSGLDLSRDGKELLVSYESDQIYTFPVFPHSQSPRRSATDQLMELLDKESDIERSVDNENDGTIYPWGKGKRTLPELKVQYGAHLNRFTFLKNATYAGPRDEYICTGSDSGHAWIYEKATGAVVSFWKADQSTCNGVVPHPTLPIFVTYGIDSTAKLWRSTTPVDPEVDDSAIGRRKHFRKTQNQSYDMSPTVRNWEEVQSILENLDLREAGRLEESEIFPDQIPGKKVLMRRSRLARTWMRESSVLSSNSRIDLPKIGNDLHNLPNALKENLFVVLRSFFDDDDVPVESDIEDFKRRVSLIRLRHQADALGLSFNPTIPWIMAGKSTVNSTQETLKDAPQDHQVDPSELVPEYPSDWIPYDIEMSNDSFDFRDYLCYSKSDLYADFYRDRHRTLDEGGFLLIGGGVDVDSDSDSDSDSDNGGICEYNGDIEMKKKNQSTIKNDRGNDTEGNVLLEDLEEKNNRAEAVDSIKQGDSDNAEEEIDSEDKSFHDGDIARHANRILAETVKTLKDGGNAAFKAGNLGLAAHRYDKAIQYGSVAYMKNRKMGICRFDELLKNLIMTRLNMALVLLTAHFTEKQIAAKQARLALDEVSPFCDPNNSDNEGKEILDEALALKAKACFRLGSAQYEMGDYSDAIHSLEESIRSTNEISDPRDNIPDSLVLRRLAHAKREHLKHTKRQRKKFKFAFSSSSLQSDLSAASSLPSTPMFSTVSQLAPSITLPLSTTTVSVERIESTDVTATSTATAAPNSTTTVNTANTVTPINSPATIAATGTGTTASLGARSTKD</sequence>
<keyword evidence="6" id="KW-1185">Reference proteome</keyword>
<dbReference type="PANTHER" id="PTHR15574">
    <property type="entry name" value="WD REPEAT DOMAIN-CONTAINING FAMILY"/>
    <property type="match status" value="1"/>
</dbReference>
<dbReference type="InterPro" id="IPR036322">
    <property type="entry name" value="WD40_repeat_dom_sf"/>
</dbReference>
<dbReference type="SUPFAM" id="SSF48452">
    <property type="entry name" value="TPR-like"/>
    <property type="match status" value="1"/>
</dbReference>
<gene>
    <name evidence="5" type="ORF">FRACYDRAFT_262378</name>
</gene>
<feature type="compositionally biased region" description="Basic and acidic residues" evidence="4">
    <location>
        <begin position="173"/>
        <end position="186"/>
    </location>
</feature>
<feature type="compositionally biased region" description="Basic and acidic residues" evidence="4">
    <location>
        <begin position="1055"/>
        <end position="1066"/>
    </location>
</feature>
<dbReference type="PROSITE" id="PS00678">
    <property type="entry name" value="WD_REPEATS_1"/>
    <property type="match status" value="1"/>
</dbReference>
<evidence type="ECO:0000313" key="5">
    <source>
        <dbReference type="EMBL" id="OEU13750.1"/>
    </source>
</evidence>
<protein>
    <submittedName>
        <fullName evidence="5">WD40 repeat-like protein</fullName>
    </submittedName>
</protein>
<feature type="compositionally biased region" description="Acidic residues" evidence="4">
    <location>
        <begin position="187"/>
        <end position="207"/>
    </location>
</feature>
<dbReference type="GO" id="GO:0080008">
    <property type="term" value="C:Cul4-RING E3 ubiquitin ligase complex"/>
    <property type="evidence" value="ECO:0007669"/>
    <property type="project" value="TreeGrafter"/>
</dbReference>
<dbReference type="KEGG" id="fcy:FRACYDRAFT_262378"/>
<dbReference type="InterPro" id="IPR015943">
    <property type="entry name" value="WD40/YVTN_repeat-like_dom_sf"/>
</dbReference>
<keyword evidence="2" id="KW-0677">Repeat</keyword>